<feature type="region of interest" description="Disordered" evidence="1">
    <location>
        <begin position="372"/>
        <end position="428"/>
    </location>
</feature>
<feature type="region of interest" description="Disordered" evidence="1">
    <location>
        <begin position="569"/>
        <end position="593"/>
    </location>
</feature>
<feature type="compositionally biased region" description="Polar residues" evidence="1">
    <location>
        <begin position="419"/>
        <end position="428"/>
    </location>
</feature>
<dbReference type="AlphaFoldDB" id="A0A8A1M9U6"/>
<keyword evidence="2" id="KW-1133">Transmembrane helix</keyword>
<protein>
    <submittedName>
        <fullName evidence="3">Uncharacterized protein</fullName>
    </submittedName>
</protein>
<feature type="transmembrane region" description="Helical" evidence="2">
    <location>
        <begin position="897"/>
        <end position="919"/>
    </location>
</feature>
<accession>A0A8A1M9U6</accession>
<evidence type="ECO:0000313" key="3">
    <source>
        <dbReference type="EMBL" id="QSS63286.1"/>
    </source>
</evidence>
<reference evidence="3" key="1">
    <citation type="submission" date="2021-01" db="EMBL/GenBank/DDBJ databases">
        <title>Chromosome-level genome assembly of a human fungal pathogen reveals clustering of transcriptionally co-regulated genes.</title>
        <authorList>
            <person name="Voorhies M."/>
            <person name="Cohen S."/>
            <person name="Shea T.P."/>
            <person name="Petrus S."/>
            <person name="Munoz J.F."/>
            <person name="Poplawski S."/>
            <person name="Goldman W.E."/>
            <person name="Michael T."/>
            <person name="Cuomo C.A."/>
            <person name="Sil A."/>
            <person name="Beyhan S."/>
        </authorList>
    </citation>
    <scope>NUCLEOTIDE SEQUENCE</scope>
    <source>
        <strain evidence="3">WU24</strain>
    </source>
</reference>
<dbReference type="EMBL" id="CP069114">
    <property type="protein sequence ID" value="QSS63286.1"/>
    <property type="molecule type" value="Genomic_DNA"/>
</dbReference>
<evidence type="ECO:0000256" key="1">
    <source>
        <dbReference type="SAM" id="MobiDB-lite"/>
    </source>
</evidence>
<proteinExistence type="predicted"/>
<feature type="region of interest" description="Disordered" evidence="1">
    <location>
        <begin position="802"/>
        <end position="831"/>
    </location>
</feature>
<keyword evidence="2" id="KW-0812">Transmembrane</keyword>
<feature type="region of interest" description="Disordered" evidence="1">
    <location>
        <begin position="183"/>
        <end position="214"/>
    </location>
</feature>
<dbReference type="VEuPathDB" id="FungiDB:I7I51_00343"/>
<evidence type="ECO:0000256" key="2">
    <source>
        <dbReference type="SAM" id="Phobius"/>
    </source>
</evidence>
<name>A0A8A1M9U6_AJECA</name>
<sequence length="952" mass="105490">MSHHKSSSDSALFQRPDCSNTKLRHKGVSFEILNPPKSPTFPVSSKPLALQKGLPAPAPFFDPMSSQFFNQGTPAREILENKAIDHPFQEIESTSIPPQDGTEDPRTTFADLVVRGASIGQLSSYFSGKPSRSSCQPQGEVTKRYTSKLTKPRPSGVKHFFQWKKLRASGASNLLSNLTTRQLNPQTAHSRVKKRSSSEDGRKRRGSKASIKTITNYRRSVSSPLERLSADIEALVEENIVSVAACPQPGPFESRPESQLVRPRSISVYSENDEPPPELHNQALANGVRTNNSYLVDPQLSTHLSCEERRHGYQGNPISSLNFSKPIHPLASHPTSVNTEMFPIPYSPGCSNLRPSLDSHHANNILERLHDISSQTSPRHGSDPTLIMGGDPGTIQSSSISGIAENDFPGDEYEDMGPGSSQTASSPWLSGLGTFSSLRSRLKLPSTLSSRSKGSGLRTNKCNMKSFSKENEGLADQMEFGSALESNTKLERSMWNEEEDVQTWQTVAESQQFRSDMRSDFSKVDTGSSLANFSSYGSLANAETQPWSTLRILGKHQDFPGYPSNPVTVHPGQRDSSHPHRLHQRPTTGNDILPPVYQYAGKPVGNVNHLSNPMPVLKASTEVCPAPLIVSTSQYQHPTPLSRPHVHPFKTPPPVLDKSNECNSQHSLPLTVAIRSSPRDYFPGDGSKQGDVLQMPERAHLAAFSSTDQLILDPQLNSSPPCLRNRSSGDGITLTTCNGTGSSHKSQSLISETRLQHGQHPAIPRLRWPLTHDNDNETAKRRVKSASREDLVRERIRQLNDPILATTSRQNRRDPPPRPVSERSAIPHRSHTVTSRLVNINEELETGQWYCSENGRYAFSTPPRLFKISTKSRQRDNVAASTSTTSFALQRRVGREVIIGSTIMLPLGWLLLAYIAMVGQRANWLINWRSRGEVAQFHEKDIRFARQVFVKH</sequence>
<evidence type="ECO:0000313" key="4">
    <source>
        <dbReference type="Proteomes" id="UP000663671"/>
    </source>
</evidence>
<gene>
    <name evidence="3" type="ORF">I7I51_00343</name>
</gene>
<dbReference type="Proteomes" id="UP000663671">
    <property type="component" value="Chromosome 1"/>
</dbReference>
<organism evidence="3 4">
    <name type="scientific">Ajellomyces capsulatus</name>
    <name type="common">Darling's disease fungus</name>
    <name type="synonym">Histoplasma capsulatum</name>
    <dbReference type="NCBI Taxonomy" id="5037"/>
    <lineage>
        <taxon>Eukaryota</taxon>
        <taxon>Fungi</taxon>
        <taxon>Dikarya</taxon>
        <taxon>Ascomycota</taxon>
        <taxon>Pezizomycotina</taxon>
        <taxon>Eurotiomycetes</taxon>
        <taxon>Eurotiomycetidae</taxon>
        <taxon>Onygenales</taxon>
        <taxon>Ajellomycetaceae</taxon>
        <taxon>Histoplasma</taxon>
    </lineage>
</organism>
<keyword evidence="2" id="KW-0472">Membrane</keyword>
<dbReference type="OrthoDB" id="5353066at2759"/>